<name>K1LL75_9FLAO</name>
<comment type="caution">
    <text evidence="1">The sequence shown here is derived from an EMBL/GenBank/DDBJ whole genome shotgun (WGS) entry which is preliminary data.</text>
</comment>
<dbReference type="eggNOG" id="ENOG502ZF2Y">
    <property type="taxonomic scope" value="Bacteria"/>
</dbReference>
<dbReference type="STRING" id="883096.HMPREF9699_01011"/>
<evidence type="ECO:0000313" key="2">
    <source>
        <dbReference type="Proteomes" id="UP000006085"/>
    </source>
</evidence>
<keyword evidence="2" id="KW-1185">Reference proteome</keyword>
<dbReference type="Proteomes" id="UP000006085">
    <property type="component" value="Unassembled WGS sequence"/>
</dbReference>
<dbReference type="AlphaFoldDB" id="K1LL75"/>
<dbReference type="HOGENOM" id="CLU_1746099_0_0_10"/>
<evidence type="ECO:0000313" key="1">
    <source>
        <dbReference type="EMBL" id="EKB57525.1"/>
    </source>
</evidence>
<sequence length="149" mass="16996">MWIGNSTSSNTSEANALSLFCCFMEYKKENHMKRKIAFGLSVLLLSFTLISCKNDRIQGVYHYVESENKDDNNIFRMGIRLRCALIGEVEFKKGKCYVNIGGIEKRLDYEIDGNEIYVKNDDGTEDVIKIVDNNTIIVAGCTFKKDKNN</sequence>
<organism evidence="1 2">
    <name type="scientific">Bergeyella zoohelcum ATCC 43767</name>
    <dbReference type="NCBI Taxonomy" id="883096"/>
    <lineage>
        <taxon>Bacteria</taxon>
        <taxon>Pseudomonadati</taxon>
        <taxon>Bacteroidota</taxon>
        <taxon>Flavobacteriia</taxon>
        <taxon>Flavobacteriales</taxon>
        <taxon>Weeksellaceae</taxon>
        <taxon>Bergeyella</taxon>
    </lineage>
</organism>
<accession>K1LL75</accession>
<protein>
    <submittedName>
        <fullName evidence="1">Uncharacterized protein</fullName>
    </submittedName>
</protein>
<gene>
    <name evidence="1" type="ORF">HMPREF9699_01011</name>
</gene>
<proteinExistence type="predicted"/>
<reference evidence="1 2" key="1">
    <citation type="submission" date="2012-07" db="EMBL/GenBank/DDBJ databases">
        <title>The Genome Sequence of Bergeyella zoohelcum ATCC 43767.</title>
        <authorList>
            <consortium name="The Broad Institute Genome Sequencing Platform"/>
            <person name="Earl A."/>
            <person name="Ward D."/>
            <person name="Feldgarden M."/>
            <person name="Gevers D."/>
            <person name="Huys G."/>
            <person name="Walker B."/>
            <person name="Young S.K."/>
            <person name="Zeng Q."/>
            <person name="Gargeya S."/>
            <person name="Fitzgerald M."/>
            <person name="Haas B."/>
            <person name="Abouelleil A."/>
            <person name="Alvarado L."/>
            <person name="Arachchi H.M."/>
            <person name="Berlin A.M."/>
            <person name="Chapman S.B."/>
            <person name="Goldberg J."/>
            <person name="Griggs A."/>
            <person name="Gujja S."/>
            <person name="Hansen M."/>
            <person name="Howarth C."/>
            <person name="Imamovic A."/>
            <person name="Larimer J."/>
            <person name="McCowen C."/>
            <person name="Montmayeur A."/>
            <person name="Murphy C."/>
            <person name="Neiman D."/>
            <person name="Pearson M."/>
            <person name="Priest M."/>
            <person name="Roberts A."/>
            <person name="Saif S."/>
            <person name="Shea T."/>
            <person name="Sisk P."/>
            <person name="Sykes S."/>
            <person name="Wortman J."/>
            <person name="Nusbaum C."/>
            <person name="Birren B."/>
        </authorList>
    </citation>
    <scope>NUCLEOTIDE SEQUENCE [LARGE SCALE GENOMIC DNA]</scope>
    <source>
        <strain evidence="1 2">ATCC 43767</strain>
    </source>
</reference>
<dbReference type="EMBL" id="AGYA01000019">
    <property type="protein sequence ID" value="EKB57525.1"/>
    <property type="molecule type" value="Genomic_DNA"/>
</dbReference>